<reference evidence="1" key="1">
    <citation type="submission" date="2014-11" db="EMBL/GenBank/DDBJ databases">
        <authorList>
            <person name="Amaro Gonzalez C."/>
        </authorList>
    </citation>
    <scope>NUCLEOTIDE SEQUENCE</scope>
</reference>
<proteinExistence type="predicted"/>
<organism evidence="1">
    <name type="scientific">Anguilla anguilla</name>
    <name type="common">European freshwater eel</name>
    <name type="synonym">Muraena anguilla</name>
    <dbReference type="NCBI Taxonomy" id="7936"/>
    <lineage>
        <taxon>Eukaryota</taxon>
        <taxon>Metazoa</taxon>
        <taxon>Chordata</taxon>
        <taxon>Craniata</taxon>
        <taxon>Vertebrata</taxon>
        <taxon>Euteleostomi</taxon>
        <taxon>Actinopterygii</taxon>
        <taxon>Neopterygii</taxon>
        <taxon>Teleostei</taxon>
        <taxon>Anguilliformes</taxon>
        <taxon>Anguillidae</taxon>
        <taxon>Anguilla</taxon>
    </lineage>
</organism>
<protein>
    <submittedName>
        <fullName evidence="1">Uncharacterized protein</fullName>
    </submittedName>
</protein>
<sequence>MCTSSLGAHFWSCDPLQKTGQSHFLVNWAAGLAGVSIKSVMRIQHTLHIWHTVIHI</sequence>
<dbReference type="AlphaFoldDB" id="A0A0E9SLY6"/>
<reference evidence="1" key="2">
    <citation type="journal article" date="2015" name="Fish Shellfish Immunol.">
        <title>Early steps in the European eel (Anguilla anguilla)-Vibrio vulnificus interaction in the gills: Role of the RtxA13 toxin.</title>
        <authorList>
            <person name="Callol A."/>
            <person name="Pajuelo D."/>
            <person name="Ebbesson L."/>
            <person name="Teles M."/>
            <person name="MacKenzie S."/>
            <person name="Amaro C."/>
        </authorList>
    </citation>
    <scope>NUCLEOTIDE SEQUENCE</scope>
</reference>
<evidence type="ECO:0000313" key="1">
    <source>
        <dbReference type="EMBL" id="JAH42316.1"/>
    </source>
</evidence>
<name>A0A0E9SLY6_ANGAN</name>
<accession>A0A0E9SLY6</accession>
<dbReference type="EMBL" id="GBXM01066261">
    <property type="protein sequence ID" value="JAH42316.1"/>
    <property type="molecule type" value="Transcribed_RNA"/>
</dbReference>